<protein>
    <submittedName>
        <fullName evidence="3">DNA-binding phage protein</fullName>
    </submittedName>
</protein>
<accession>A0A9P1PXL1</accession>
<feature type="region of interest" description="Disordered" evidence="1">
    <location>
        <begin position="175"/>
        <end position="206"/>
    </location>
</feature>
<evidence type="ECO:0000259" key="2">
    <source>
        <dbReference type="Pfam" id="PF04492"/>
    </source>
</evidence>
<proteinExistence type="predicted"/>
<dbReference type="Proteomes" id="UP000041356">
    <property type="component" value="Unassembled WGS sequence"/>
</dbReference>
<keyword evidence="3" id="KW-0238">DNA-binding</keyword>
<evidence type="ECO:0000313" key="4">
    <source>
        <dbReference type="Proteomes" id="UP000041356"/>
    </source>
</evidence>
<dbReference type="GO" id="GO:0006260">
    <property type="term" value="P:DNA replication"/>
    <property type="evidence" value="ECO:0007669"/>
    <property type="project" value="InterPro"/>
</dbReference>
<name>A0A9P1PXL1_YEREN</name>
<feature type="compositionally biased region" description="Polar residues" evidence="1">
    <location>
        <begin position="182"/>
        <end position="199"/>
    </location>
</feature>
<dbReference type="InterPro" id="IPR006497">
    <property type="entry name" value="Phage_lambda_VrpO_N"/>
</dbReference>
<gene>
    <name evidence="3" type="ORF">ERS137939_03248</name>
</gene>
<feature type="domain" description="Bacteriophage lambda Replication protein O N-terminal" evidence="2">
    <location>
        <begin position="21"/>
        <end position="133"/>
    </location>
</feature>
<sequence length="331" mass="36891">MNTATILLFPEQIQGELRSNRMENQKLGYVPLYRSIKKKPWHKDVFLRTLWEDLLLGAQRKPRTVNFKGHQWNLQAGQLVTTAADLGLSLCDREGKPTSRDAVGRMLSFFVKEGMISTGGEKRKGTVITILNYAEYAEKIDNLPAHNAALKPAHGEASNGAALEGGAAHNAALKPAHHEQEGNNNNIKPFTSENSNESPDTPPKKLPVVRSDAAIQSGKNWGTAEDLRAAEWMFSAVLMIAPDAKKPSFAGWANSIRLMRERDGRNHRDMCVLFKWATQDSFWCGNVLCPSTLREKWDKLDIKRKKQQSGTATGKPVIDFDNTDWINGVSV</sequence>
<dbReference type="Pfam" id="PF04492">
    <property type="entry name" value="Phage_rep_O"/>
    <property type="match status" value="1"/>
</dbReference>
<dbReference type="AlphaFoldDB" id="A0A9P1PXL1"/>
<evidence type="ECO:0000313" key="3">
    <source>
        <dbReference type="EMBL" id="CNG10651.1"/>
    </source>
</evidence>
<comment type="caution">
    <text evidence="3">The sequence shown here is derived from an EMBL/GenBank/DDBJ whole genome shotgun (WGS) entry which is preliminary data.</text>
</comment>
<dbReference type="GO" id="GO:0003677">
    <property type="term" value="F:DNA binding"/>
    <property type="evidence" value="ECO:0007669"/>
    <property type="project" value="UniProtKB-KW"/>
</dbReference>
<organism evidence="3 4">
    <name type="scientific">Yersinia enterocolitica</name>
    <dbReference type="NCBI Taxonomy" id="630"/>
    <lineage>
        <taxon>Bacteria</taxon>
        <taxon>Pseudomonadati</taxon>
        <taxon>Pseudomonadota</taxon>
        <taxon>Gammaproteobacteria</taxon>
        <taxon>Enterobacterales</taxon>
        <taxon>Yersiniaceae</taxon>
        <taxon>Yersinia</taxon>
    </lineage>
</organism>
<evidence type="ECO:0000256" key="1">
    <source>
        <dbReference type="SAM" id="MobiDB-lite"/>
    </source>
</evidence>
<dbReference type="EMBL" id="CPZF01000009">
    <property type="protein sequence ID" value="CNG10651.1"/>
    <property type="molecule type" value="Genomic_DNA"/>
</dbReference>
<reference evidence="3 4" key="1">
    <citation type="submission" date="2015-03" db="EMBL/GenBank/DDBJ databases">
        <authorList>
            <consortium name="Pathogen Informatics"/>
            <person name="Murphy D."/>
        </authorList>
    </citation>
    <scope>NUCLEOTIDE SEQUENCE [LARGE SCALE GENOMIC DNA]</scope>
    <source>
        <strain evidence="3 4">IP27818</strain>
    </source>
</reference>